<protein>
    <submittedName>
        <fullName evidence="2">Uncharacterized protein</fullName>
    </submittedName>
</protein>
<dbReference type="EMBL" id="JAMFTQ010000004">
    <property type="protein sequence ID" value="MCP1387621.1"/>
    <property type="molecule type" value="Genomic_DNA"/>
</dbReference>
<dbReference type="Proteomes" id="UP001204000">
    <property type="component" value="Unassembled WGS sequence"/>
</dbReference>
<sequence>VPQDATPGDGTVQIKDKDGNNVGDPIKVTITGPTGTTDAPGGSTGNLTGNTSDTPSKGSGPSKDTTTVDTSDVATIDPNLGEQGTNIKVDNASEQTKVVARDEDGQNVKAGIDDNGNIVVDPTKDANGNDIKVDGPITVTITDPSLPGGKTTVTVPVKDHVKGVDNNANGTPRPGSSSGLNGDIDAGRCAATAMGFGLPLLALIPLGLATQIDIPVVSQAVQQFNQQLQQVNTMIQQQMGVFNPQLAGQVDSLNAQLARVAPVAGGLALIAVGLLAGTLIYDACAPGGLGSSNH</sequence>
<feature type="region of interest" description="Disordered" evidence="1">
    <location>
        <begin position="161"/>
        <end position="181"/>
    </location>
</feature>
<feature type="region of interest" description="Disordered" evidence="1">
    <location>
        <begin position="1"/>
        <end position="70"/>
    </location>
</feature>
<feature type="non-terminal residue" evidence="2">
    <location>
        <position position="1"/>
    </location>
</feature>
<feature type="compositionally biased region" description="Polar residues" evidence="1">
    <location>
        <begin position="166"/>
        <end position="180"/>
    </location>
</feature>
<gene>
    <name evidence="2" type="ORF">M5J20_05390</name>
</gene>
<name>A0ABT1G0T2_9CORY</name>
<organism evidence="2 3">
    <name type="scientific">Corynebacterium stercoris</name>
    <dbReference type="NCBI Taxonomy" id="2943490"/>
    <lineage>
        <taxon>Bacteria</taxon>
        <taxon>Bacillati</taxon>
        <taxon>Actinomycetota</taxon>
        <taxon>Actinomycetes</taxon>
        <taxon>Mycobacteriales</taxon>
        <taxon>Corynebacteriaceae</taxon>
        <taxon>Corynebacterium</taxon>
    </lineage>
</organism>
<proteinExistence type="predicted"/>
<feature type="compositionally biased region" description="Low complexity" evidence="1">
    <location>
        <begin position="29"/>
        <end position="54"/>
    </location>
</feature>
<keyword evidence="3" id="KW-1185">Reference proteome</keyword>
<evidence type="ECO:0000313" key="2">
    <source>
        <dbReference type="EMBL" id="MCP1387621.1"/>
    </source>
</evidence>
<comment type="caution">
    <text evidence="2">The sequence shown here is derived from an EMBL/GenBank/DDBJ whole genome shotgun (WGS) entry which is preliminary data.</text>
</comment>
<accession>A0ABT1G0T2</accession>
<evidence type="ECO:0000256" key="1">
    <source>
        <dbReference type="SAM" id="MobiDB-lite"/>
    </source>
</evidence>
<evidence type="ECO:0000313" key="3">
    <source>
        <dbReference type="Proteomes" id="UP001204000"/>
    </source>
</evidence>
<reference evidence="2" key="1">
    <citation type="submission" date="2022-05" db="EMBL/GenBank/DDBJ databases">
        <title>Corynebacterium sp. TA-R-1 sp. nov., isolated from human feces.</title>
        <authorList>
            <person name="Shamsuzzaman M."/>
            <person name="Dahal R.H."/>
        </authorList>
    </citation>
    <scope>NUCLEOTIDE SEQUENCE</scope>
    <source>
        <strain evidence="2">TA-R-1</strain>
    </source>
</reference>